<sequence>MEAFKHSAAPALTVRKENVYDALNRVVPPDSGPLWGGEVCRPFVILVQYPAPWGVSNFMLRCLCQGY</sequence>
<evidence type="ECO:0000313" key="1">
    <source>
        <dbReference type="EMBL" id="RKI91956.1"/>
    </source>
</evidence>
<evidence type="ECO:0000313" key="2">
    <source>
        <dbReference type="Proteomes" id="UP000280696"/>
    </source>
</evidence>
<comment type="caution">
    <text evidence="1">The sequence shown here is derived from an EMBL/GenBank/DDBJ whole genome shotgun (WGS) entry which is preliminary data.</text>
</comment>
<keyword evidence="2" id="KW-1185">Reference proteome</keyword>
<dbReference type="Proteomes" id="UP000280696">
    <property type="component" value="Unassembled WGS sequence"/>
</dbReference>
<accession>A0A3A9AXS4</accession>
<proteinExistence type="predicted"/>
<reference evidence="1 2" key="1">
    <citation type="submission" date="2018-09" db="EMBL/GenBank/DDBJ databases">
        <title>Murine metabolic-syndrome-specific gut microbial biobank.</title>
        <authorList>
            <person name="Liu C."/>
        </authorList>
    </citation>
    <scope>NUCLEOTIDE SEQUENCE [LARGE SCALE GENOMIC DNA]</scope>
    <source>
        <strain evidence="1 2">0.1xD8-82</strain>
    </source>
</reference>
<dbReference type="EMBL" id="RAYQ01000006">
    <property type="protein sequence ID" value="RKI91956.1"/>
    <property type="molecule type" value="Genomic_DNA"/>
</dbReference>
<dbReference type="AlphaFoldDB" id="A0A3A9AXS4"/>
<gene>
    <name evidence="1" type="ORF">D7V94_07675</name>
</gene>
<organism evidence="1 2">
    <name type="scientific">Parablautia intestinalis</name>
    <dbReference type="NCBI Taxonomy" id="2320100"/>
    <lineage>
        <taxon>Bacteria</taxon>
        <taxon>Bacillati</taxon>
        <taxon>Bacillota</taxon>
        <taxon>Clostridia</taxon>
        <taxon>Lachnospirales</taxon>
        <taxon>Lachnospiraceae</taxon>
        <taxon>Parablautia</taxon>
    </lineage>
</organism>
<protein>
    <submittedName>
        <fullName evidence="1">Uncharacterized protein</fullName>
    </submittedName>
</protein>
<name>A0A3A9AXS4_9FIRM</name>